<dbReference type="EMBL" id="NIVC01000555">
    <property type="protein sequence ID" value="PAA80985.1"/>
    <property type="molecule type" value="Genomic_DNA"/>
</dbReference>
<dbReference type="Proteomes" id="UP000215902">
    <property type="component" value="Unassembled WGS sequence"/>
</dbReference>
<dbReference type="Gene3D" id="1.20.1170.10">
    <property type="match status" value="1"/>
</dbReference>
<dbReference type="AlphaFoldDB" id="A0A267G4N0"/>
<keyword evidence="3" id="KW-1185">Reference proteome</keyword>
<keyword evidence="1" id="KW-0175">Coiled coil</keyword>
<accession>A0A267G4N0</accession>
<comment type="caution">
    <text evidence="2">The sequence shown here is derived from an EMBL/GenBank/DDBJ whole genome shotgun (WGS) entry which is preliminary data.</text>
</comment>
<sequence>MAQGENGYSYNAILEWLNPATQNAHSIASDANRFACELRSTERSARNELLGLPDCPYRVDSKRKNFLDSMDDAKSSGDELKRRCDELCREWNEFYDVYEKSNKEKKQFSSVELDKLLEDMNKLLKKCAACGQLYSETQEKLNTAINDCSHLVDELSKEADRKRKEECDRKLKGYGAAVVGLGAAVATAGVATAPAMFAAGSLTTASVGTAAWTKVTSDALGRLSDRFSEARGSMSATLRRLNELSNLIASLERSTKDMAKNIDIGRSREQRVRDTINSKDEQIEKLKEQLRKAGISLND</sequence>
<name>A0A267G4N0_9PLAT</name>
<evidence type="ECO:0000313" key="2">
    <source>
        <dbReference type="EMBL" id="PAA80985.1"/>
    </source>
</evidence>
<evidence type="ECO:0000256" key="1">
    <source>
        <dbReference type="SAM" id="Coils"/>
    </source>
</evidence>
<gene>
    <name evidence="2" type="ORF">BOX15_Mlig013564g1</name>
</gene>
<protein>
    <submittedName>
        <fullName evidence="2">Uncharacterized protein</fullName>
    </submittedName>
</protein>
<organism evidence="2 3">
    <name type="scientific">Macrostomum lignano</name>
    <dbReference type="NCBI Taxonomy" id="282301"/>
    <lineage>
        <taxon>Eukaryota</taxon>
        <taxon>Metazoa</taxon>
        <taxon>Spiralia</taxon>
        <taxon>Lophotrochozoa</taxon>
        <taxon>Platyhelminthes</taxon>
        <taxon>Rhabditophora</taxon>
        <taxon>Macrostomorpha</taxon>
        <taxon>Macrostomida</taxon>
        <taxon>Macrostomidae</taxon>
        <taxon>Macrostomum</taxon>
    </lineage>
</organism>
<evidence type="ECO:0000313" key="3">
    <source>
        <dbReference type="Proteomes" id="UP000215902"/>
    </source>
</evidence>
<reference evidence="2 3" key="1">
    <citation type="submission" date="2017-06" db="EMBL/GenBank/DDBJ databases">
        <title>A platform for efficient transgenesis in Macrostomum lignano, a flatworm model organism for stem cell research.</title>
        <authorList>
            <person name="Berezikov E."/>
        </authorList>
    </citation>
    <scope>NUCLEOTIDE SEQUENCE [LARGE SCALE GENOMIC DNA]</scope>
    <source>
        <strain evidence="2">DV1</strain>
        <tissue evidence="2">Whole organism</tissue>
    </source>
</reference>
<feature type="coiled-coil region" evidence="1">
    <location>
        <begin position="234"/>
        <end position="296"/>
    </location>
</feature>
<proteinExistence type="predicted"/>